<dbReference type="GO" id="GO:0005524">
    <property type="term" value="F:ATP binding"/>
    <property type="evidence" value="ECO:0007669"/>
    <property type="project" value="UniProtKB-KW"/>
</dbReference>
<dbReference type="PANTHER" id="PTHR13697">
    <property type="entry name" value="PHOSPHOFRUCTOKINASE"/>
    <property type="match status" value="1"/>
</dbReference>
<evidence type="ECO:0000256" key="6">
    <source>
        <dbReference type="ARBA" id="ARBA00022679"/>
    </source>
</evidence>
<evidence type="ECO:0000256" key="2">
    <source>
        <dbReference type="ARBA" id="ARBA00004496"/>
    </source>
</evidence>
<sequence>MTNLVEFGTPAAMPPSERRLLLVFDGGNAPGYASVAVALTEEASRRGYEVWAATEGFRSLTPDATNEPRFERLIVSRRERYALLAKGIPARSMGRRVLDAGSDFRSERYLGFHDAQKRRAAAETLRTQGFSHLVGVGGNGTFEGLRALLGEISPRVPTGFVNVSIDNDLAGDRAIGFLTGVEAGSTIARGLYEDAYTHKRIYLLEMMGNRSGRHALHCGVAARAHLIVLPFFQFPEAVLRETAEALSRADYALVVVAEGYERERRAREMPGASASEFLRRQLEAAGLVDSAQKRVIAEPFSRYLRGVRPAFLEISAAYVKASLLFDAFEEGRTEIMPFVLASNDVGVRPFHLIAREDRVERAFLPLLARLQIPGFSTWIRDNFTSEKTSL</sequence>
<accession>A0A4U1IGW1</accession>
<dbReference type="Gene3D" id="3.40.50.460">
    <property type="entry name" value="Phosphofructokinase domain"/>
    <property type="match status" value="1"/>
</dbReference>
<keyword evidence="10" id="KW-0067">ATP-binding</keyword>
<dbReference type="GO" id="GO:0042802">
    <property type="term" value="F:identical protein binding"/>
    <property type="evidence" value="ECO:0007669"/>
    <property type="project" value="TreeGrafter"/>
</dbReference>
<evidence type="ECO:0000256" key="7">
    <source>
        <dbReference type="ARBA" id="ARBA00022723"/>
    </source>
</evidence>
<dbReference type="GO" id="GO:0061621">
    <property type="term" value="P:canonical glycolysis"/>
    <property type="evidence" value="ECO:0007669"/>
    <property type="project" value="TreeGrafter"/>
</dbReference>
<comment type="catalytic activity">
    <reaction evidence="14">
        <text>beta-D-fructose 6-phosphate + ATP = beta-D-fructose 1,6-bisphosphate + ADP + H(+)</text>
        <dbReference type="Rhea" id="RHEA:16109"/>
        <dbReference type="ChEBI" id="CHEBI:15378"/>
        <dbReference type="ChEBI" id="CHEBI:30616"/>
        <dbReference type="ChEBI" id="CHEBI:32966"/>
        <dbReference type="ChEBI" id="CHEBI:57634"/>
        <dbReference type="ChEBI" id="CHEBI:456216"/>
        <dbReference type="EC" id="2.7.1.11"/>
    </reaction>
</comment>
<evidence type="ECO:0000313" key="16">
    <source>
        <dbReference type="EMBL" id="TKC92992.1"/>
    </source>
</evidence>
<dbReference type="PRINTS" id="PR00476">
    <property type="entry name" value="PHFRCTKINASE"/>
</dbReference>
<evidence type="ECO:0000256" key="5">
    <source>
        <dbReference type="ARBA" id="ARBA00022490"/>
    </source>
</evidence>
<feature type="domain" description="Phosphofructokinase" evidence="15">
    <location>
        <begin position="22"/>
        <end position="285"/>
    </location>
</feature>
<keyword evidence="11" id="KW-0460">Magnesium</keyword>
<evidence type="ECO:0000256" key="11">
    <source>
        <dbReference type="ARBA" id="ARBA00022842"/>
    </source>
</evidence>
<dbReference type="GO" id="GO:0016208">
    <property type="term" value="F:AMP binding"/>
    <property type="evidence" value="ECO:0007669"/>
    <property type="project" value="TreeGrafter"/>
</dbReference>
<dbReference type="RefSeq" id="WP_136936330.1">
    <property type="nucleotide sequence ID" value="NZ_SSMQ01000132.1"/>
</dbReference>
<dbReference type="GO" id="GO:0003872">
    <property type="term" value="F:6-phosphofructokinase activity"/>
    <property type="evidence" value="ECO:0007669"/>
    <property type="project" value="UniProtKB-EC"/>
</dbReference>
<keyword evidence="6" id="KW-0808">Transferase</keyword>
<keyword evidence="17" id="KW-1185">Reference proteome</keyword>
<dbReference type="SUPFAM" id="SSF53784">
    <property type="entry name" value="Phosphofructokinase"/>
    <property type="match status" value="1"/>
</dbReference>
<evidence type="ECO:0000256" key="4">
    <source>
        <dbReference type="ARBA" id="ARBA00012055"/>
    </source>
</evidence>
<name>A0A4U1IGW1_9BACT</name>
<dbReference type="InterPro" id="IPR000023">
    <property type="entry name" value="Phosphofructokinase_dom"/>
</dbReference>
<dbReference type="GO" id="GO:0006002">
    <property type="term" value="P:fructose 6-phosphate metabolic process"/>
    <property type="evidence" value="ECO:0007669"/>
    <property type="project" value="InterPro"/>
</dbReference>
<dbReference type="InterPro" id="IPR035966">
    <property type="entry name" value="PKF_sf"/>
</dbReference>
<keyword evidence="12" id="KW-0324">Glycolysis</keyword>
<comment type="subcellular location">
    <subcellularLocation>
        <location evidence="2">Cytoplasm</location>
    </subcellularLocation>
</comment>
<dbReference type="AlphaFoldDB" id="A0A4U1IGW1"/>
<evidence type="ECO:0000256" key="12">
    <source>
        <dbReference type="ARBA" id="ARBA00023152"/>
    </source>
</evidence>
<evidence type="ECO:0000256" key="14">
    <source>
        <dbReference type="ARBA" id="ARBA00048070"/>
    </source>
</evidence>
<keyword evidence="7" id="KW-0479">Metal-binding</keyword>
<dbReference type="GO" id="GO:0070095">
    <property type="term" value="F:fructose-6-phosphate binding"/>
    <property type="evidence" value="ECO:0007669"/>
    <property type="project" value="TreeGrafter"/>
</dbReference>
<dbReference type="UniPathway" id="UPA00109">
    <property type="reaction ID" value="UER00182"/>
</dbReference>
<dbReference type="InterPro" id="IPR022953">
    <property type="entry name" value="ATP_PFK"/>
</dbReference>
<evidence type="ECO:0000256" key="1">
    <source>
        <dbReference type="ARBA" id="ARBA00001946"/>
    </source>
</evidence>
<organism evidence="16 17">
    <name type="scientific">Polyangium fumosum</name>
    <dbReference type="NCBI Taxonomy" id="889272"/>
    <lineage>
        <taxon>Bacteria</taxon>
        <taxon>Pseudomonadati</taxon>
        <taxon>Myxococcota</taxon>
        <taxon>Polyangia</taxon>
        <taxon>Polyangiales</taxon>
        <taxon>Polyangiaceae</taxon>
        <taxon>Polyangium</taxon>
    </lineage>
</organism>
<dbReference type="Gene3D" id="3.40.50.450">
    <property type="match status" value="1"/>
</dbReference>
<comment type="cofactor">
    <cofactor evidence="1">
        <name>Mg(2+)</name>
        <dbReference type="ChEBI" id="CHEBI:18420"/>
    </cofactor>
</comment>
<evidence type="ECO:0000256" key="3">
    <source>
        <dbReference type="ARBA" id="ARBA00004679"/>
    </source>
</evidence>
<keyword evidence="9 16" id="KW-0418">Kinase</keyword>
<gene>
    <name evidence="16" type="ORF">E8A74_50185</name>
</gene>
<dbReference type="GO" id="GO:0048029">
    <property type="term" value="F:monosaccharide binding"/>
    <property type="evidence" value="ECO:0007669"/>
    <property type="project" value="TreeGrafter"/>
</dbReference>
<dbReference type="Pfam" id="PF00365">
    <property type="entry name" value="PFK"/>
    <property type="match status" value="1"/>
</dbReference>
<dbReference type="EMBL" id="SSMQ01000132">
    <property type="protein sequence ID" value="TKC92992.1"/>
    <property type="molecule type" value="Genomic_DNA"/>
</dbReference>
<protein>
    <recommendedName>
        <fullName evidence="4">6-phosphofructokinase</fullName>
        <ecNumber evidence="4">2.7.1.11</ecNumber>
    </recommendedName>
</protein>
<evidence type="ECO:0000256" key="8">
    <source>
        <dbReference type="ARBA" id="ARBA00022741"/>
    </source>
</evidence>
<dbReference type="GO" id="GO:0005945">
    <property type="term" value="C:6-phosphofructokinase complex"/>
    <property type="evidence" value="ECO:0007669"/>
    <property type="project" value="TreeGrafter"/>
</dbReference>
<dbReference type="PANTHER" id="PTHR13697:SF4">
    <property type="entry name" value="ATP-DEPENDENT 6-PHOSPHOFRUCTOKINASE"/>
    <property type="match status" value="1"/>
</dbReference>
<evidence type="ECO:0000256" key="9">
    <source>
        <dbReference type="ARBA" id="ARBA00022777"/>
    </source>
</evidence>
<comment type="caution">
    <text evidence="16">The sequence shown here is derived from an EMBL/GenBank/DDBJ whole genome shotgun (WGS) entry which is preliminary data.</text>
</comment>
<dbReference type="GO" id="GO:0030388">
    <property type="term" value="P:fructose 1,6-bisphosphate metabolic process"/>
    <property type="evidence" value="ECO:0007669"/>
    <property type="project" value="TreeGrafter"/>
</dbReference>
<evidence type="ECO:0000313" key="17">
    <source>
        <dbReference type="Proteomes" id="UP000309215"/>
    </source>
</evidence>
<keyword evidence="5" id="KW-0963">Cytoplasm</keyword>
<dbReference type="Proteomes" id="UP000309215">
    <property type="component" value="Unassembled WGS sequence"/>
</dbReference>
<comment type="pathway">
    <text evidence="3">Carbohydrate degradation; glycolysis; D-glyceraldehyde 3-phosphate and glycerone phosphate from D-glucose: step 3/4.</text>
</comment>
<keyword evidence="8" id="KW-0547">Nucleotide-binding</keyword>
<proteinExistence type="inferred from homology"/>
<reference evidence="16 17" key="1">
    <citation type="submission" date="2019-04" db="EMBL/GenBank/DDBJ databases">
        <authorList>
            <person name="Li Y."/>
            <person name="Wang J."/>
        </authorList>
    </citation>
    <scope>NUCLEOTIDE SEQUENCE [LARGE SCALE GENOMIC DNA]</scope>
    <source>
        <strain evidence="16 17">DSM 14668</strain>
    </source>
</reference>
<evidence type="ECO:0000256" key="10">
    <source>
        <dbReference type="ARBA" id="ARBA00022840"/>
    </source>
</evidence>
<dbReference type="GO" id="GO:0046872">
    <property type="term" value="F:metal ion binding"/>
    <property type="evidence" value="ECO:0007669"/>
    <property type="project" value="UniProtKB-KW"/>
</dbReference>
<evidence type="ECO:0000256" key="13">
    <source>
        <dbReference type="ARBA" id="ARBA00038478"/>
    </source>
</evidence>
<dbReference type="OrthoDB" id="9802503at2"/>
<dbReference type="EC" id="2.7.1.11" evidence="4"/>
<comment type="similarity">
    <text evidence="13">Belongs to the phosphofructokinase type A (PFKA) family.</text>
</comment>
<evidence type="ECO:0000259" key="15">
    <source>
        <dbReference type="Pfam" id="PF00365"/>
    </source>
</evidence>